<evidence type="ECO:0000313" key="2">
    <source>
        <dbReference type="Proteomes" id="UP000187158"/>
    </source>
</evidence>
<proteinExistence type="predicted"/>
<organism evidence="1 2">
    <name type="scientific">Paenibacillus odorifer</name>
    <dbReference type="NCBI Taxonomy" id="189426"/>
    <lineage>
        <taxon>Bacteria</taxon>
        <taxon>Bacillati</taxon>
        <taxon>Bacillota</taxon>
        <taxon>Bacilli</taxon>
        <taxon>Bacillales</taxon>
        <taxon>Paenibacillaceae</taxon>
        <taxon>Paenibacillus</taxon>
    </lineage>
</organism>
<accession>A0ABX3GQ52</accession>
<dbReference type="Pfam" id="PF18928">
    <property type="entry name" value="DUF5677"/>
    <property type="match status" value="1"/>
</dbReference>
<sequence length="290" mass="33906">MELYDLFSLGDVEEEFKRYILNIEQTFPKWLEEQNEEHDTALYLLLTYYYFLNYLADSEVLSHADQGSFLLTSKTSTDVYAIYSCLKSGCVHQASIILRSLFETAVTTKFIYGDLKYRMELFLNYKYIEKHLAIKKDKRIIPANEHAEIGRMFEQIKHQYNLKSSWYSKHLWGIMEQDSKLKHKYRKANFKALCEVVEMNGDYDKLYGALSMTVHGSPVVDHLFVSKGNFTAAPVFNSMQIITTSSLAIHYAHTVFRYIVEHSENQRAKKMIDYSTWLSYASAKLANFLD</sequence>
<dbReference type="RefSeq" id="WP_076219120.1">
    <property type="nucleotide sequence ID" value="NZ_MPVM01000007.1"/>
</dbReference>
<dbReference type="Proteomes" id="UP000187158">
    <property type="component" value="Unassembled WGS sequence"/>
</dbReference>
<reference evidence="1 2" key="1">
    <citation type="submission" date="2016-11" db="EMBL/GenBank/DDBJ databases">
        <title>Paenibacillus species isolates.</title>
        <authorList>
            <person name="Beno S.M."/>
        </authorList>
    </citation>
    <scope>NUCLEOTIDE SEQUENCE [LARGE SCALE GENOMIC DNA]</scope>
    <source>
        <strain evidence="1 2">FSL H7-0433</strain>
    </source>
</reference>
<keyword evidence="2" id="KW-1185">Reference proteome</keyword>
<name>A0ABX3GQ52_9BACL</name>
<gene>
    <name evidence="1" type="ORF">BSO21_15705</name>
</gene>
<dbReference type="InterPro" id="IPR043733">
    <property type="entry name" value="DUF5677"/>
</dbReference>
<evidence type="ECO:0000313" key="1">
    <source>
        <dbReference type="EMBL" id="OMD33146.1"/>
    </source>
</evidence>
<dbReference type="EMBL" id="MPVP01000093">
    <property type="protein sequence ID" value="OMD33146.1"/>
    <property type="molecule type" value="Genomic_DNA"/>
</dbReference>
<protein>
    <submittedName>
        <fullName evidence="1">Uncharacterized protein</fullName>
    </submittedName>
</protein>
<comment type="caution">
    <text evidence="1">The sequence shown here is derived from an EMBL/GenBank/DDBJ whole genome shotgun (WGS) entry which is preliminary data.</text>
</comment>